<dbReference type="EMBL" id="QZWG01000008">
    <property type="protein sequence ID" value="RZB94484.1"/>
    <property type="molecule type" value="Genomic_DNA"/>
</dbReference>
<organism evidence="2 3">
    <name type="scientific">Glycine soja</name>
    <name type="common">Wild soybean</name>
    <dbReference type="NCBI Taxonomy" id="3848"/>
    <lineage>
        <taxon>Eukaryota</taxon>
        <taxon>Viridiplantae</taxon>
        <taxon>Streptophyta</taxon>
        <taxon>Embryophyta</taxon>
        <taxon>Tracheophyta</taxon>
        <taxon>Spermatophyta</taxon>
        <taxon>Magnoliopsida</taxon>
        <taxon>eudicotyledons</taxon>
        <taxon>Gunneridae</taxon>
        <taxon>Pentapetalae</taxon>
        <taxon>rosids</taxon>
        <taxon>fabids</taxon>
        <taxon>Fabales</taxon>
        <taxon>Fabaceae</taxon>
        <taxon>Papilionoideae</taxon>
        <taxon>50 kb inversion clade</taxon>
        <taxon>NPAAA clade</taxon>
        <taxon>indigoferoid/millettioid clade</taxon>
        <taxon>Phaseoleae</taxon>
        <taxon>Glycine</taxon>
        <taxon>Glycine subgen. Soja</taxon>
    </lineage>
</organism>
<comment type="caution">
    <text evidence="2">The sequence shown here is derived from an EMBL/GenBank/DDBJ whole genome shotgun (WGS) entry which is preliminary data.</text>
</comment>
<evidence type="ECO:0000256" key="1">
    <source>
        <dbReference type="SAM" id="MobiDB-lite"/>
    </source>
</evidence>
<reference evidence="2 3" key="1">
    <citation type="submission" date="2018-09" db="EMBL/GenBank/DDBJ databases">
        <title>A high-quality reference genome of wild soybean provides a powerful tool to mine soybean genomes.</title>
        <authorList>
            <person name="Xie M."/>
            <person name="Chung C.Y.L."/>
            <person name="Li M.-W."/>
            <person name="Wong F.-L."/>
            <person name="Chan T.-F."/>
            <person name="Lam H.-M."/>
        </authorList>
    </citation>
    <scope>NUCLEOTIDE SEQUENCE [LARGE SCALE GENOMIC DNA]</scope>
    <source>
        <strain evidence="3">cv. W05</strain>
        <tissue evidence="2">Hypocotyl of etiolated seedlings</tissue>
    </source>
</reference>
<feature type="region of interest" description="Disordered" evidence="1">
    <location>
        <begin position="1"/>
        <end position="53"/>
    </location>
</feature>
<gene>
    <name evidence="2" type="ORF">D0Y65_019182</name>
</gene>
<keyword evidence="3" id="KW-1185">Reference proteome</keyword>
<sequence>MSDNNGGGNGNGSGQGPSVAPYPRSSFSNLPGSRPDKKHELIKRILNISSPSK</sequence>
<proteinExistence type="predicted"/>
<protein>
    <submittedName>
        <fullName evidence="2">Uncharacterized protein</fullName>
    </submittedName>
</protein>
<dbReference type="AlphaFoldDB" id="A0A445J7M5"/>
<feature type="compositionally biased region" description="Gly residues" evidence="1">
    <location>
        <begin position="1"/>
        <end position="15"/>
    </location>
</feature>
<evidence type="ECO:0000313" key="3">
    <source>
        <dbReference type="Proteomes" id="UP000289340"/>
    </source>
</evidence>
<accession>A0A445J7M5</accession>
<evidence type="ECO:0000313" key="2">
    <source>
        <dbReference type="EMBL" id="RZB94484.1"/>
    </source>
</evidence>
<dbReference type="Proteomes" id="UP000289340">
    <property type="component" value="Chromosome 8"/>
</dbReference>
<name>A0A445J7M5_GLYSO</name>
<feature type="compositionally biased region" description="Basic and acidic residues" evidence="1">
    <location>
        <begin position="34"/>
        <end position="43"/>
    </location>
</feature>